<evidence type="ECO:0000313" key="3">
    <source>
        <dbReference type="Proteomes" id="UP000594261"/>
    </source>
</evidence>
<protein>
    <submittedName>
        <fullName evidence="2">Uncharacterized protein</fullName>
    </submittedName>
</protein>
<dbReference type="AlphaFoldDB" id="A0A7N2MXK8"/>
<dbReference type="Proteomes" id="UP000594261">
    <property type="component" value="Chromosome 11"/>
</dbReference>
<reference evidence="2 3" key="1">
    <citation type="journal article" date="2016" name="G3 (Bethesda)">
        <title>First Draft Assembly and Annotation of the Genome of a California Endemic Oak Quercus lobata Nee (Fagaceae).</title>
        <authorList>
            <person name="Sork V.L."/>
            <person name="Fitz-Gibbon S.T."/>
            <person name="Puiu D."/>
            <person name="Crepeau M."/>
            <person name="Gugger P.F."/>
            <person name="Sherman R."/>
            <person name="Stevens K."/>
            <person name="Langley C.H."/>
            <person name="Pellegrini M."/>
            <person name="Salzberg S.L."/>
        </authorList>
    </citation>
    <scope>NUCLEOTIDE SEQUENCE [LARGE SCALE GENOMIC DNA]</scope>
    <source>
        <strain evidence="2 3">cv. SW786</strain>
    </source>
</reference>
<evidence type="ECO:0000313" key="2">
    <source>
        <dbReference type="EnsemblPlants" id="QL11p028418:mrna"/>
    </source>
</evidence>
<dbReference type="EnsemblPlants" id="QL11p028418:mrna">
    <property type="protein sequence ID" value="QL11p028418:mrna"/>
    <property type="gene ID" value="QL11p028418"/>
</dbReference>
<evidence type="ECO:0000256" key="1">
    <source>
        <dbReference type="SAM" id="MobiDB-lite"/>
    </source>
</evidence>
<feature type="compositionally biased region" description="Gly residues" evidence="1">
    <location>
        <begin position="53"/>
        <end position="64"/>
    </location>
</feature>
<keyword evidence="3" id="KW-1185">Reference proteome</keyword>
<dbReference type="InParanoid" id="A0A7N2MXK8"/>
<dbReference type="Gramene" id="QL11p028418:mrna">
    <property type="protein sequence ID" value="QL11p028418:mrna"/>
    <property type="gene ID" value="QL11p028418"/>
</dbReference>
<sequence>MMPLFASSDMHDDLKLTLELMEELGQLKLVDAFTEASNIGTQAPGRGRRSGGSRRGGCRGGGRAGRGRTIEPNPIYEEGDDSSAEDAGPSQIADHEDTASAQSTSRGASMDYEDPPPMSPPVFNGSTHDGGCIFVPTPGIPTPPLVHVEPTMATSSPTLNEEAVQIEQIPTKDIEPMEGL</sequence>
<reference evidence="2" key="2">
    <citation type="submission" date="2021-01" db="UniProtKB">
        <authorList>
            <consortium name="EnsemblPlants"/>
        </authorList>
    </citation>
    <scope>IDENTIFICATION</scope>
</reference>
<proteinExistence type="predicted"/>
<dbReference type="EMBL" id="LRBV02000011">
    <property type="status" value="NOT_ANNOTATED_CDS"/>
    <property type="molecule type" value="Genomic_DNA"/>
</dbReference>
<accession>A0A7N2MXK8</accession>
<name>A0A7N2MXK8_QUELO</name>
<organism evidence="2 3">
    <name type="scientific">Quercus lobata</name>
    <name type="common">Valley oak</name>
    <dbReference type="NCBI Taxonomy" id="97700"/>
    <lineage>
        <taxon>Eukaryota</taxon>
        <taxon>Viridiplantae</taxon>
        <taxon>Streptophyta</taxon>
        <taxon>Embryophyta</taxon>
        <taxon>Tracheophyta</taxon>
        <taxon>Spermatophyta</taxon>
        <taxon>Magnoliopsida</taxon>
        <taxon>eudicotyledons</taxon>
        <taxon>Gunneridae</taxon>
        <taxon>Pentapetalae</taxon>
        <taxon>rosids</taxon>
        <taxon>fabids</taxon>
        <taxon>Fagales</taxon>
        <taxon>Fagaceae</taxon>
        <taxon>Quercus</taxon>
    </lineage>
</organism>
<feature type="region of interest" description="Disordered" evidence="1">
    <location>
        <begin position="39"/>
        <end position="129"/>
    </location>
</feature>